<dbReference type="Gene3D" id="3.40.50.720">
    <property type="entry name" value="NAD(P)-binding Rossmann-like Domain"/>
    <property type="match status" value="1"/>
</dbReference>
<dbReference type="GO" id="GO:0016020">
    <property type="term" value="C:membrane"/>
    <property type="evidence" value="ECO:0007669"/>
    <property type="project" value="TreeGrafter"/>
</dbReference>
<proteinExistence type="inferred from homology"/>
<dbReference type="PANTHER" id="PTHR44196:SF4">
    <property type="entry name" value="SHORT CHAIN DEHYDROGENASE"/>
    <property type="match status" value="1"/>
</dbReference>
<evidence type="ECO:0000256" key="2">
    <source>
        <dbReference type="ARBA" id="ARBA00023002"/>
    </source>
</evidence>
<accession>A0AAD3NZU0</accession>
<sequence length="237" mass="25223">MTQPECRGLHPPAAGAKSAAMTEHDKIALITGASRGLGAALAEALAARGWHILAVARTTGALEELDDRIRKAGGSATLAPMDIGQPEAMVQMAKAVTERWGGLNLWAHTAIHAAPLSPAGHIDGKDFQKSVDMNLVTTRGLIGLIEPLLRARKGTALFFDDKYAGQKFFGSYGATKAAQIALARSWQLENQTLGPRVVIAEPAPMPTAVRARFFPGEDRTRLTPCKAEAERILTGLL</sequence>
<comment type="similarity">
    <text evidence="1">Belongs to the short-chain dehydrogenases/reductases (SDR) family.</text>
</comment>
<protein>
    <submittedName>
        <fullName evidence="3">Oxidoreductase</fullName>
    </submittedName>
</protein>
<dbReference type="Proteomes" id="UP001143349">
    <property type="component" value="Unassembled WGS sequence"/>
</dbReference>
<name>A0AAD3NZU0_9RHOB</name>
<evidence type="ECO:0000256" key="1">
    <source>
        <dbReference type="ARBA" id="ARBA00006484"/>
    </source>
</evidence>
<dbReference type="InterPro" id="IPR036291">
    <property type="entry name" value="NAD(P)-bd_dom_sf"/>
</dbReference>
<gene>
    <name evidence="3" type="ORF">GCM10017635_17490</name>
</gene>
<dbReference type="EMBL" id="BSFH01000026">
    <property type="protein sequence ID" value="GLK64278.1"/>
    <property type="molecule type" value="Genomic_DNA"/>
</dbReference>
<reference evidence="3" key="1">
    <citation type="journal article" date="2014" name="Int. J. Syst. Evol. Microbiol.">
        <title>Complete genome sequence of Corynebacterium casei LMG S-19264T (=DSM 44701T), isolated from a smear-ripened cheese.</title>
        <authorList>
            <consortium name="US DOE Joint Genome Institute (JGI-PGF)"/>
            <person name="Walter F."/>
            <person name="Albersmeier A."/>
            <person name="Kalinowski J."/>
            <person name="Ruckert C."/>
        </authorList>
    </citation>
    <scope>NUCLEOTIDE SEQUENCE</scope>
    <source>
        <strain evidence="3">VKM B-2222</strain>
    </source>
</reference>
<keyword evidence="4" id="KW-1185">Reference proteome</keyword>
<dbReference type="SUPFAM" id="SSF51735">
    <property type="entry name" value="NAD(P)-binding Rossmann-fold domains"/>
    <property type="match status" value="1"/>
</dbReference>
<reference evidence="3" key="2">
    <citation type="submission" date="2023-01" db="EMBL/GenBank/DDBJ databases">
        <authorList>
            <person name="Sun Q."/>
            <person name="Evtushenko L."/>
        </authorList>
    </citation>
    <scope>NUCLEOTIDE SEQUENCE</scope>
    <source>
        <strain evidence="3">VKM B-2222</strain>
    </source>
</reference>
<dbReference type="Pfam" id="PF00106">
    <property type="entry name" value="adh_short"/>
    <property type="match status" value="1"/>
</dbReference>
<dbReference type="PRINTS" id="PR00081">
    <property type="entry name" value="GDHRDH"/>
</dbReference>
<dbReference type="CDD" id="cd05233">
    <property type="entry name" value="SDR_c"/>
    <property type="match status" value="1"/>
</dbReference>
<evidence type="ECO:0000313" key="4">
    <source>
        <dbReference type="Proteomes" id="UP001143349"/>
    </source>
</evidence>
<comment type="caution">
    <text evidence="3">The sequence shown here is derived from an EMBL/GenBank/DDBJ whole genome shotgun (WGS) entry which is preliminary data.</text>
</comment>
<evidence type="ECO:0000313" key="3">
    <source>
        <dbReference type="EMBL" id="GLK64278.1"/>
    </source>
</evidence>
<dbReference type="PANTHER" id="PTHR44196">
    <property type="entry name" value="DEHYDROGENASE/REDUCTASE SDR FAMILY MEMBER 7B"/>
    <property type="match status" value="1"/>
</dbReference>
<dbReference type="InterPro" id="IPR002347">
    <property type="entry name" value="SDR_fam"/>
</dbReference>
<dbReference type="AlphaFoldDB" id="A0AAD3NZU0"/>
<organism evidence="3 4">
    <name type="scientific">Paracoccus kondratievae</name>
    <dbReference type="NCBI Taxonomy" id="135740"/>
    <lineage>
        <taxon>Bacteria</taxon>
        <taxon>Pseudomonadati</taxon>
        <taxon>Pseudomonadota</taxon>
        <taxon>Alphaproteobacteria</taxon>
        <taxon>Rhodobacterales</taxon>
        <taxon>Paracoccaceae</taxon>
        <taxon>Paracoccus</taxon>
    </lineage>
</organism>
<keyword evidence="2" id="KW-0560">Oxidoreductase</keyword>
<dbReference type="GO" id="GO:0016491">
    <property type="term" value="F:oxidoreductase activity"/>
    <property type="evidence" value="ECO:0007669"/>
    <property type="project" value="UniProtKB-KW"/>
</dbReference>